<evidence type="ECO:0000256" key="1">
    <source>
        <dbReference type="SAM" id="Phobius"/>
    </source>
</evidence>
<dbReference type="RefSeq" id="WP_331927851.1">
    <property type="nucleotide sequence ID" value="NZ_JBEPLU010000001.1"/>
</dbReference>
<protein>
    <submittedName>
        <fullName evidence="3">Lysophospholipid acyltransferase (LPLAT)-like uncharacterized protein</fullName>
    </submittedName>
</protein>
<feature type="transmembrane region" description="Helical" evidence="1">
    <location>
        <begin position="49"/>
        <end position="69"/>
    </location>
</feature>
<keyword evidence="1" id="KW-1133">Transmembrane helix</keyword>
<keyword evidence="1" id="KW-0472">Membrane</keyword>
<dbReference type="Pfam" id="PF04028">
    <property type="entry name" value="DUF374"/>
    <property type="match status" value="1"/>
</dbReference>
<feature type="transmembrane region" description="Helical" evidence="1">
    <location>
        <begin position="12"/>
        <end position="29"/>
    </location>
</feature>
<accession>A0ABV2EG39</accession>
<feature type="domain" description="DUF374" evidence="2">
    <location>
        <begin position="68"/>
        <end position="143"/>
    </location>
</feature>
<reference evidence="3 4" key="1">
    <citation type="submission" date="2024-06" db="EMBL/GenBank/DDBJ databases">
        <title>Genomic Encyclopedia of Type Strains, Phase IV (KMG-IV): sequencing the most valuable type-strain genomes for metagenomic binning, comparative biology and taxonomic classification.</title>
        <authorList>
            <person name="Goeker M."/>
        </authorList>
    </citation>
    <scope>NUCLEOTIDE SEQUENCE [LARGE SCALE GENOMIC DNA]</scope>
    <source>
        <strain evidence="3 4">DSM 17809</strain>
    </source>
</reference>
<evidence type="ECO:0000313" key="3">
    <source>
        <dbReference type="EMBL" id="MET3525912.1"/>
    </source>
</evidence>
<sequence>MKKVLRHPGVQAFLGWVLYLHLIVTLRSRRWVHDNLECVEPVLSDGKPAIGLFWHGGIPLCLGLAPVWWRRDKVRCMVSPSADGEFIAQALSRAGFPAIRTSSAKKGDTAKARAAVAAIREAIGWVGQGGVLIVTPDGPRGPAEVIAPGSLQIAKKTGAPIYLMGLAVSPAIELDTWDRVTFAWPFGRGATAWDGPFYVPPDANEATMTALIQDLSAKLTATTQRAKALASRR</sequence>
<keyword evidence="4" id="KW-1185">Reference proteome</keyword>
<evidence type="ECO:0000259" key="2">
    <source>
        <dbReference type="Pfam" id="PF04028"/>
    </source>
</evidence>
<dbReference type="EMBL" id="JBEPLU010000001">
    <property type="protein sequence ID" value="MET3525912.1"/>
    <property type="molecule type" value="Genomic_DNA"/>
</dbReference>
<evidence type="ECO:0000313" key="4">
    <source>
        <dbReference type="Proteomes" id="UP001549110"/>
    </source>
</evidence>
<dbReference type="InterPro" id="IPR007172">
    <property type="entry name" value="DUF374"/>
</dbReference>
<gene>
    <name evidence="3" type="ORF">ABID41_001007</name>
</gene>
<name>A0ABV2EG39_9CAUL</name>
<proteinExistence type="predicted"/>
<comment type="caution">
    <text evidence="3">The sequence shown here is derived from an EMBL/GenBank/DDBJ whole genome shotgun (WGS) entry which is preliminary data.</text>
</comment>
<keyword evidence="1" id="KW-0812">Transmembrane</keyword>
<organism evidence="3 4">
    <name type="scientific">Phenylobacterium koreense</name>
    <dbReference type="NCBI Taxonomy" id="266125"/>
    <lineage>
        <taxon>Bacteria</taxon>
        <taxon>Pseudomonadati</taxon>
        <taxon>Pseudomonadota</taxon>
        <taxon>Alphaproteobacteria</taxon>
        <taxon>Caulobacterales</taxon>
        <taxon>Caulobacteraceae</taxon>
        <taxon>Phenylobacterium</taxon>
    </lineage>
</organism>
<dbReference type="Proteomes" id="UP001549110">
    <property type="component" value="Unassembled WGS sequence"/>
</dbReference>